<sequence>MNILRSIVQENTDWYLDEIVCEMEVRSGKHVSVSTLWSAYMARIGTYQREQLIFLDESAKDERTITRGYGYSEINTRAIKKVAFIRVDIIEGSCTKEKFKEFVINQVLPQMNSYPYSRSVLVLDNAKIHHHSGLLEYLNAFGVRVEFLPPCSPDLNPIEMAFSFIKHYLRRHRYFVENSSDPNYPLLIACSQITLSL</sequence>
<organism evidence="2 3">
    <name type="scientific">Gigaspora margarita</name>
    <dbReference type="NCBI Taxonomy" id="4874"/>
    <lineage>
        <taxon>Eukaryota</taxon>
        <taxon>Fungi</taxon>
        <taxon>Fungi incertae sedis</taxon>
        <taxon>Mucoromycota</taxon>
        <taxon>Glomeromycotina</taxon>
        <taxon>Glomeromycetes</taxon>
        <taxon>Diversisporales</taxon>
        <taxon>Gigasporaceae</taxon>
        <taxon>Gigaspora</taxon>
    </lineage>
</organism>
<proteinExistence type="predicted"/>
<dbReference type="PANTHER" id="PTHR46564:SF1">
    <property type="entry name" value="TRANSPOSASE"/>
    <property type="match status" value="1"/>
</dbReference>
<name>A0ABN7W4Q9_GIGMA</name>
<evidence type="ECO:0000313" key="3">
    <source>
        <dbReference type="Proteomes" id="UP000789901"/>
    </source>
</evidence>
<evidence type="ECO:0000259" key="1">
    <source>
        <dbReference type="Pfam" id="PF13358"/>
    </source>
</evidence>
<keyword evidence="3" id="KW-1185">Reference proteome</keyword>
<accession>A0ABN7W4Q9</accession>
<dbReference type="InterPro" id="IPR038717">
    <property type="entry name" value="Tc1-like_DDE_dom"/>
</dbReference>
<dbReference type="Proteomes" id="UP000789901">
    <property type="component" value="Unassembled WGS sequence"/>
</dbReference>
<dbReference type="InterPro" id="IPR036397">
    <property type="entry name" value="RNaseH_sf"/>
</dbReference>
<feature type="domain" description="Tc1-like transposase DDE" evidence="1">
    <location>
        <begin position="80"/>
        <end position="176"/>
    </location>
</feature>
<dbReference type="PANTHER" id="PTHR46564">
    <property type="entry name" value="TRANSPOSASE"/>
    <property type="match status" value="1"/>
</dbReference>
<dbReference type="EMBL" id="CAJVQB010030748">
    <property type="protein sequence ID" value="CAG8815991.1"/>
    <property type="molecule type" value="Genomic_DNA"/>
</dbReference>
<protein>
    <submittedName>
        <fullName evidence="2">5526_t:CDS:1</fullName>
    </submittedName>
</protein>
<gene>
    <name evidence="2" type="ORF">GMARGA_LOCUS26426</name>
</gene>
<reference evidence="2 3" key="1">
    <citation type="submission" date="2021-06" db="EMBL/GenBank/DDBJ databases">
        <authorList>
            <person name="Kallberg Y."/>
            <person name="Tangrot J."/>
            <person name="Rosling A."/>
        </authorList>
    </citation>
    <scope>NUCLEOTIDE SEQUENCE [LARGE SCALE GENOMIC DNA]</scope>
    <source>
        <strain evidence="2 3">120-4 pot B 10/14</strain>
    </source>
</reference>
<dbReference type="Pfam" id="PF13358">
    <property type="entry name" value="DDE_3"/>
    <property type="match status" value="1"/>
</dbReference>
<dbReference type="Gene3D" id="3.30.420.10">
    <property type="entry name" value="Ribonuclease H-like superfamily/Ribonuclease H"/>
    <property type="match status" value="1"/>
</dbReference>
<comment type="caution">
    <text evidence="2">The sequence shown here is derived from an EMBL/GenBank/DDBJ whole genome shotgun (WGS) entry which is preliminary data.</text>
</comment>
<evidence type="ECO:0000313" key="2">
    <source>
        <dbReference type="EMBL" id="CAG8815991.1"/>
    </source>
</evidence>